<name>A0AA40FFZ7_9HYME</name>
<evidence type="ECO:0000313" key="2">
    <source>
        <dbReference type="Proteomes" id="UP001177670"/>
    </source>
</evidence>
<organism evidence="1 2">
    <name type="scientific">Melipona bicolor</name>
    <dbReference type="NCBI Taxonomy" id="60889"/>
    <lineage>
        <taxon>Eukaryota</taxon>
        <taxon>Metazoa</taxon>
        <taxon>Ecdysozoa</taxon>
        <taxon>Arthropoda</taxon>
        <taxon>Hexapoda</taxon>
        <taxon>Insecta</taxon>
        <taxon>Pterygota</taxon>
        <taxon>Neoptera</taxon>
        <taxon>Endopterygota</taxon>
        <taxon>Hymenoptera</taxon>
        <taxon>Apocrita</taxon>
        <taxon>Aculeata</taxon>
        <taxon>Apoidea</taxon>
        <taxon>Anthophila</taxon>
        <taxon>Apidae</taxon>
        <taxon>Melipona</taxon>
    </lineage>
</organism>
<keyword evidence="2" id="KW-1185">Reference proteome</keyword>
<evidence type="ECO:0000313" key="1">
    <source>
        <dbReference type="EMBL" id="KAK1118284.1"/>
    </source>
</evidence>
<dbReference type="EMBL" id="JAHYIQ010000044">
    <property type="protein sequence ID" value="KAK1118284.1"/>
    <property type="molecule type" value="Genomic_DNA"/>
</dbReference>
<dbReference type="Proteomes" id="UP001177670">
    <property type="component" value="Unassembled WGS sequence"/>
</dbReference>
<proteinExistence type="predicted"/>
<protein>
    <submittedName>
        <fullName evidence="1">Uncharacterized protein</fullName>
    </submittedName>
</protein>
<reference evidence="1" key="1">
    <citation type="submission" date="2021-10" db="EMBL/GenBank/DDBJ databases">
        <title>Melipona bicolor Genome sequencing and assembly.</title>
        <authorList>
            <person name="Araujo N.S."/>
            <person name="Arias M.C."/>
        </authorList>
    </citation>
    <scope>NUCLEOTIDE SEQUENCE</scope>
    <source>
        <strain evidence="1">USP_2M_L1-L4_2017</strain>
        <tissue evidence="1">Whole body</tissue>
    </source>
</reference>
<dbReference type="AlphaFoldDB" id="A0AA40FFZ7"/>
<sequence length="115" mass="13167">MLKNHCSTVKIHHARTYFILYDFNEIFEKDQASFLERERFLSIINTIFKNMSQIEREAITFQAHPTAVDEQHKTLAAVAMDRASQTVLGTLYRVLRINGSGRQESDTPGLNIPVA</sequence>
<comment type="caution">
    <text evidence="1">The sequence shown here is derived from an EMBL/GenBank/DDBJ whole genome shotgun (WGS) entry which is preliminary data.</text>
</comment>
<gene>
    <name evidence="1" type="ORF">K0M31_015326</name>
</gene>
<accession>A0AA40FFZ7</accession>